<keyword evidence="2" id="KW-1185">Reference proteome</keyword>
<organism evidence="1 2">
    <name type="scientific">Lymnaea stagnalis</name>
    <name type="common">Great pond snail</name>
    <name type="synonym">Helix stagnalis</name>
    <dbReference type="NCBI Taxonomy" id="6523"/>
    <lineage>
        <taxon>Eukaryota</taxon>
        <taxon>Metazoa</taxon>
        <taxon>Spiralia</taxon>
        <taxon>Lophotrochozoa</taxon>
        <taxon>Mollusca</taxon>
        <taxon>Gastropoda</taxon>
        <taxon>Heterobranchia</taxon>
        <taxon>Euthyneura</taxon>
        <taxon>Panpulmonata</taxon>
        <taxon>Hygrophila</taxon>
        <taxon>Lymnaeoidea</taxon>
        <taxon>Lymnaeidae</taxon>
        <taxon>Lymnaea</taxon>
    </lineage>
</organism>
<evidence type="ECO:0000313" key="1">
    <source>
        <dbReference type="EMBL" id="CAL1546000.1"/>
    </source>
</evidence>
<reference evidence="1 2" key="1">
    <citation type="submission" date="2024-04" db="EMBL/GenBank/DDBJ databases">
        <authorList>
            <consortium name="Genoscope - CEA"/>
            <person name="William W."/>
        </authorList>
    </citation>
    <scope>NUCLEOTIDE SEQUENCE [LARGE SCALE GENOMIC DNA]</scope>
</reference>
<name>A0AAV2IJK4_LYMST</name>
<gene>
    <name evidence="1" type="ORF">GSLYS_00019377001</name>
</gene>
<dbReference type="AlphaFoldDB" id="A0AAV2IJK4"/>
<proteinExistence type="predicted"/>
<accession>A0AAV2IJK4</accession>
<protein>
    <submittedName>
        <fullName evidence="1">Uncharacterized protein</fullName>
    </submittedName>
</protein>
<dbReference type="Proteomes" id="UP001497497">
    <property type="component" value="Unassembled WGS sequence"/>
</dbReference>
<sequence length="93" mass="10154">MEKKAGEGRKRQQKRLCLPSYSVNGKHLFSGPLKYSLGDLCVSGDHLILGNTAGQVVVMEIFGLRPITPMELLVPIQCVTLSNGSSHILSELF</sequence>
<dbReference type="EMBL" id="CAXITT010000759">
    <property type="protein sequence ID" value="CAL1546000.1"/>
    <property type="molecule type" value="Genomic_DNA"/>
</dbReference>
<evidence type="ECO:0000313" key="2">
    <source>
        <dbReference type="Proteomes" id="UP001497497"/>
    </source>
</evidence>
<comment type="caution">
    <text evidence="1">The sequence shown here is derived from an EMBL/GenBank/DDBJ whole genome shotgun (WGS) entry which is preliminary data.</text>
</comment>